<dbReference type="InterPro" id="IPR011324">
    <property type="entry name" value="Cytotoxic_necrot_fac-like_cat"/>
</dbReference>
<keyword evidence="4" id="KW-0479">Metal-binding</keyword>
<comment type="catalytic activity">
    <reaction evidence="1">
        <text>inosine + phosphate = alpha-D-ribose 1-phosphate + hypoxanthine</text>
        <dbReference type="Rhea" id="RHEA:27646"/>
        <dbReference type="ChEBI" id="CHEBI:17368"/>
        <dbReference type="ChEBI" id="CHEBI:17596"/>
        <dbReference type="ChEBI" id="CHEBI:43474"/>
        <dbReference type="ChEBI" id="CHEBI:57720"/>
        <dbReference type="EC" id="2.4.2.1"/>
    </reaction>
    <physiologicalReaction direction="left-to-right" evidence="1">
        <dbReference type="Rhea" id="RHEA:27647"/>
    </physiologicalReaction>
</comment>
<evidence type="ECO:0000256" key="8">
    <source>
        <dbReference type="ARBA" id="ARBA00048968"/>
    </source>
</evidence>
<comment type="similarity">
    <text evidence="2 10">Belongs to the purine nucleoside phosphorylase YfiH/LACC1 family.</text>
</comment>
<evidence type="ECO:0000256" key="2">
    <source>
        <dbReference type="ARBA" id="ARBA00007353"/>
    </source>
</evidence>
<dbReference type="NCBIfam" id="TIGR00726">
    <property type="entry name" value="peptidoglycan editing factor PgeF"/>
    <property type="match status" value="1"/>
</dbReference>
<evidence type="ECO:0000256" key="5">
    <source>
        <dbReference type="ARBA" id="ARBA00022801"/>
    </source>
</evidence>
<keyword evidence="5" id="KW-0378">Hydrolase</keyword>
<evidence type="ECO:0000256" key="10">
    <source>
        <dbReference type="RuleBase" id="RU361274"/>
    </source>
</evidence>
<dbReference type="Pfam" id="PF02578">
    <property type="entry name" value="Cu-oxidase_4"/>
    <property type="match status" value="1"/>
</dbReference>
<keyword evidence="12" id="KW-1185">Reference proteome</keyword>
<dbReference type="Proteomes" id="UP000288212">
    <property type="component" value="Unassembled WGS sequence"/>
</dbReference>
<dbReference type="InterPro" id="IPR003730">
    <property type="entry name" value="Cu_polyphenol_OxRdtase"/>
</dbReference>
<evidence type="ECO:0000256" key="4">
    <source>
        <dbReference type="ARBA" id="ARBA00022723"/>
    </source>
</evidence>
<comment type="catalytic activity">
    <reaction evidence="9">
        <text>S-methyl-5'-thioadenosine + phosphate = 5-(methylsulfanyl)-alpha-D-ribose 1-phosphate + adenine</text>
        <dbReference type="Rhea" id="RHEA:11852"/>
        <dbReference type="ChEBI" id="CHEBI:16708"/>
        <dbReference type="ChEBI" id="CHEBI:17509"/>
        <dbReference type="ChEBI" id="CHEBI:43474"/>
        <dbReference type="ChEBI" id="CHEBI:58533"/>
        <dbReference type="EC" id="2.4.2.28"/>
    </reaction>
    <physiologicalReaction direction="left-to-right" evidence="9">
        <dbReference type="Rhea" id="RHEA:11853"/>
    </physiologicalReaction>
</comment>
<accession>A0A432VTW6</accession>
<dbReference type="PANTHER" id="PTHR30616">
    <property type="entry name" value="UNCHARACTERIZED PROTEIN YFIH"/>
    <property type="match status" value="1"/>
</dbReference>
<dbReference type="SUPFAM" id="SSF64438">
    <property type="entry name" value="CNF1/YfiH-like putative cysteine hydrolases"/>
    <property type="match status" value="1"/>
</dbReference>
<evidence type="ECO:0000256" key="1">
    <source>
        <dbReference type="ARBA" id="ARBA00000553"/>
    </source>
</evidence>
<keyword evidence="3" id="KW-0808">Transferase</keyword>
<dbReference type="CDD" id="cd16833">
    <property type="entry name" value="YfiH"/>
    <property type="match status" value="1"/>
</dbReference>
<comment type="caution">
    <text evidence="11">The sequence shown here is derived from an EMBL/GenBank/DDBJ whole genome shotgun (WGS) entry which is preliminary data.</text>
</comment>
<comment type="catalytic activity">
    <reaction evidence="7">
        <text>adenosine + H2O + H(+) = inosine + NH4(+)</text>
        <dbReference type="Rhea" id="RHEA:24408"/>
        <dbReference type="ChEBI" id="CHEBI:15377"/>
        <dbReference type="ChEBI" id="CHEBI:15378"/>
        <dbReference type="ChEBI" id="CHEBI:16335"/>
        <dbReference type="ChEBI" id="CHEBI:17596"/>
        <dbReference type="ChEBI" id="CHEBI:28938"/>
        <dbReference type="EC" id="3.5.4.4"/>
    </reaction>
    <physiologicalReaction direction="left-to-right" evidence="7">
        <dbReference type="Rhea" id="RHEA:24409"/>
    </physiologicalReaction>
</comment>
<reference evidence="11 12" key="1">
    <citation type="journal article" date="2011" name="Front. Microbiol.">
        <title>Genomic signatures of strain selection and enhancement in Bacillus atrophaeus var. globigii, a historical biowarfare simulant.</title>
        <authorList>
            <person name="Gibbons H.S."/>
            <person name="Broomall S.M."/>
            <person name="McNew L.A."/>
            <person name="Daligault H."/>
            <person name="Chapman C."/>
            <person name="Bruce D."/>
            <person name="Karavis M."/>
            <person name="Krepps M."/>
            <person name="McGregor P.A."/>
            <person name="Hong C."/>
            <person name="Park K.H."/>
            <person name="Akmal A."/>
            <person name="Feldman A."/>
            <person name="Lin J.S."/>
            <person name="Chang W.E."/>
            <person name="Higgs B.W."/>
            <person name="Demirev P."/>
            <person name="Lindquist J."/>
            <person name="Liem A."/>
            <person name="Fochler E."/>
            <person name="Read T.D."/>
            <person name="Tapia R."/>
            <person name="Johnson S."/>
            <person name="Bishop-Lilly K.A."/>
            <person name="Detter C."/>
            <person name="Han C."/>
            <person name="Sozhamannan S."/>
            <person name="Rosenzweig C.N."/>
            <person name="Skowronski E.W."/>
        </authorList>
    </citation>
    <scope>NUCLEOTIDE SEQUENCE [LARGE SCALE GENOMIC DNA]</scope>
    <source>
        <strain evidence="11 12">AK5</strain>
    </source>
</reference>
<dbReference type="PANTHER" id="PTHR30616:SF2">
    <property type="entry name" value="PURINE NUCLEOSIDE PHOSPHORYLASE LACC1"/>
    <property type="match status" value="1"/>
</dbReference>
<keyword evidence="6" id="KW-0862">Zinc</keyword>
<evidence type="ECO:0000313" key="11">
    <source>
        <dbReference type="EMBL" id="RUO19918.1"/>
    </source>
</evidence>
<gene>
    <name evidence="11" type="ORF">CWE06_07765</name>
</gene>
<evidence type="ECO:0000256" key="7">
    <source>
        <dbReference type="ARBA" id="ARBA00047989"/>
    </source>
</evidence>
<evidence type="ECO:0000256" key="6">
    <source>
        <dbReference type="ARBA" id="ARBA00022833"/>
    </source>
</evidence>
<proteinExistence type="inferred from homology"/>
<comment type="catalytic activity">
    <reaction evidence="8">
        <text>adenosine + phosphate = alpha-D-ribose 1-phosphate + adenine</text>
        <dbReference type="Rhea" id="RHEA:27642"/>
        <dbReference type="ChEBI" id="CHEBI:16335"/>
        <dbReference type="ChEBI" id="CHEBI:16708"/>
        <dbReference type="ChEBI" id="CHEBI:43474"/>
        <dbReference type="ChEBI" id="CHEBI:57720"/>
        <dbReference type="EC" id="2.4.2.1"/>
    </reaction>
    <physiologicalReaction direction="left-to-right" evidence="8">
        <dbReference type="Rhea" id="RHEA:27643"/>
    </physiologicalReaction>
</comment>
<evidence type="ECO:0000313" key="12">
    <source>
        <dbReference type="Proteomes" id="UP000288212"/>
    </source>
</evidence>
<sequence length="244" mass="26489">MIKGLVPALNQLPHVRAFSTQRHGGVSVTPYGSLNVGMHVGDLPASVMENRQRLRGFLQLPNEPCWLTQVHGNAVAAITQGSCSDMPEADAAYTRTKGTVLAIQTADCLPILLASADGREVAAIHSGWRSLASGIIRATLAHFECQPSDIHAWLGPAIGPKHFEVGDDVRAAMLALNQNNETAFVAHGEKYMANLAQIATRELADCGVVQVENSEHCTFAKKKDYFSYRRDGQTGRMVSLIWIE</sequence>
<name>A0A432VTW6_9GAMM</name>
<dbReference type="OrthoDB" id="4279at2"/>
<dbReference type="Gene3D" id="3.60.140.10">
    <property type="entry name" value="CNF1/YfiH-like putative cysteine hydrolases"/>
    <property type="match status" value="1"/>
</dbReference>
<dbReference type="GO" id="GO:0016787">
    <property type="term" value="F:hydrolase activity"/>
    <property type="evidence" value="ECO:0007669"/>
    <property type="project" value="UniProtKB-KW"/>
</dbReference>
<dbReference type="RefSeq" id="WP_126792821.1">
    <property type="nucleotide sequence ID" value="NZ_PIPI01000004.1"/>
</dbReference>
<dbReference type="GO" id="GO:0017061">
    <property type="term" value="F:S-methyl-5-thioadenosine phosphorylase activity"/>
    <property type="evidence" value="ECO:0007669"/>
    <property type="project" value="UniProtKB-EC"/>
</dbReference>
<dbReference type="EMBL" id="PIPI01000004">
    <property type="protein sequence ID" value="RUO19918.1"/>
    <property type="molecule type" value="Genomic_DNA"/>
</dbReference>
<protein>
    <recommendedName>
        <fullName evidence="10">Purine nucleoside phosphorylase</fullName>
    </recommendedName>
</protein>
<dbReference type="AlphaFoldDB" id="A0A432VTW6"/>
<evidence type="ECO:0000256" key="3">
    <source>
        <dbReference type="ARBA" id="ARBA00022679"/>
    </source>
</evidence>
<organism evidence="11 12">
    <name type="scientific">Aliidiomarina haloalkalitolerans</name>
    <dbReference type="NCBI Taxonomy" id="859059"/>
    <lineage>
        <taxon>Bacteria</taxon>
        <taxon>Pseudomonadati</taxon>
        <taxon>Pseudomonadota</taxon>
        <taxon>Gammaproteobacteria</taxon>
        <taxon>Alteromonadales</taxon>
        <taxon>Idiomarinaceae</taxon>
        <taxon>Aliidiomarina</taxon>
    </lineage>
</organism>
<dbReference type="GO" id="GO:0005507">
    <property type="term" value="F:copper ion binding"/>
    <property type="evidence" value="ECO:0007669"/>
    <property type="project" value="TreeGrafter"/>
</dbReference>
<evidence type="ECO:0000256" key="9">
    <source>
        <dbReference type="ARBA" id="ARBA00049893"/>
    </source>
</evidence>
<dbReference type="InterPro" id="IPR038371">
    <property type="entry name" value="Cu_polyphenol_OxRdtase_sf"/>
</dbReference>